<evidence type="ECO:0000313" key="5">
    <source>
        <dbReference type="Proteomes" id="UP001597542"/>
    </source>
</evidence>
<dbReference type="SMART" id="SM00822">
    <property type="entry name" value="PKS_KR"/>
    <property type="match status" value="1"/>
</dbReference>
<dbReference type="Pfam" id="PF13561">
    <property type="entry name" value="adh_short_C2"/>
    <property type="match status" value="1"/>
</dbReference>
<dbReference type="PANTHER" id="PTHR42760:SF133">
    <property type="entry name" value="3-OXOACYL-[ACYL-CARRIER-PROTEIN] REDUCTASE"/>
    <property type="match status" value="1"/>
</dbReference>
<comment type="similarity">
    <text evidence="1">Belongs to the short-chain dehydrogenases/reductases (SDR) family.</text>
</comment>
<evidence type="ECO:0000259" key="3">
    <source>
        <dbReference type="SMART" id="SM00822"/>
    </source>
</evidence>
<evidence type="ECO:0000256" key="2">
    <source>
        <dbReference type="ARBA" id="ARBA00023002"/>
    </source>
</evidence>
<keyword evidence="5" id="KW-1185">Reference proteome</keyword>
<gene>
    <name evidence="4" type="ORF">ACFSUT_05560</name>
</gene>
<dbReference type="GO" id="GO:0016491">
    <property type="term" value="F:oxidoreductase activity"/>
    <property type="evidence" value="ECO:0007669"/>
    <property type="project" value="UniProtKB-KW"/>
</dbReference>
<dbReference type="PRINTS" id="PR00080">
    <property type="entry name" value="SDRFAMILY"/>
</dbReference>
<organism evidence="4 5">
    <name type="scientific">Amycolatopsis albidoflavus</name>
    <dbReference type="NCBI Taxonomy" id="102226"/>
    <lineage>
        <taxon>Bacteria</taxon>
        <taxon>Bacillati</taxon>
        <taxon>Actinomycetota</taxon>
        <taxon>Actinomycetes</taxon>
        <taxon>Pseudonocardiales</taxon>
        <taxon>Pseudonocardiaceae</taxon>
        <taxon>Amycolatopsis</taxon>
    </lineage>
</organism>
<dbReference type="PROSITE" id="PS00061">
    <property type="entry name" value="ADH_SHORT"/>
    <property type="match status" value="1"/>
</dbReference>
<name>A0ABW5HT83_9PSEU</name>
<dbReference type="InterPro" id="IPR036291">
    <property type="entry name" value="NAD(P)-bd_dom_sf"/>
</dbReference>
<protein>
    <submittedName>
        <fullName evidence="4">SDR family NAD(P)-dependent oxidoreductase</fullName>
        <ecNumber evidence="4">1.1.1.-</ecNumber>
    </submittedName>
</protein>
<evidence type="ECO:0000313" key="4">
    <source>
        <dbReference type="EMBL" id="MFD2479730.1"/>
    </source>
</evidence>
<feature type="domain" description="Ketoreductase" evidence="3">
    <location>
        <begin position="6"/>
        <end position="182"/>
    </location>
</feature>
<dbReference type="PRINTS" id="PR00081">
    <property type="entry name" value="GDHRDH"/>
</dbReference>
<dbReference type="InterPro" id="IPR057326">
    <property type="entry name" value="KR_dom"/>
</dbReference>
<dbReference type="InterPro" id="IPR020904">
    <property type="entry name" value="Sc_DH/Rdtase_CS"/>
</dbReference>
<dbReference type="Gene3D" id="3.40.50.720">
    <property type="entry name" value="NAD(P)-binding Rossmann-like Domain"/>
    <property type="match status" value="1"/>
</dbReference>
<dbReference type="CDD" id="cd05233">
    <property type="entry name" value="SDR_c"/>
    <property type="match status" value="1"/>
</dbReference>
<reference evidence="5" key="1">
    <citation type="journal article" date="2019" name="Int. J. Syst. Evol. Microbiol.">
        <title>The Global Catalogue of Microorganisms (GCM) 10K type strain sequencing project: providing services to taxonomists for standard genome sequencing and annotation.</title>
        <authorList>
            <consortium name="The Broad Institute Genomics Platform"/>
            <consortium name="The Broad Institute Genome Sequencing Center for Infectious Disease"/>
            <person name="Wu L."/>
            <person name="Ma J."/>
        </authorList>
    </citation>
    <scope>NUCLEOTIDE SEQUENCE [LARGE SCALE GENOMIC DNA]</scope>
    <source>
        <strain evidence="5">CGMCC 4.7638</strain>
    </source>
</reference>
<evidence type="ECO:0000256" key="1">
    <source>
        <dbReference type="ARBA" id="ARBA00006484"/>
    </source>
</evidence>
<keyword evidence="2 4" id="KW-0560">Oxidoreductase</keyword>
<dbReference type="RefSeq" id="WP_344278037.1">
    <property type="nucleotide sequence ID" value="NZ_BAAAHV010000013.1"/>
</dbReference>
<dbReference type="EMBL" id="JBHUKQ010000004">
    <property type="protein sequence ID" value="MFD2479730.1"/>
    <property type="molecule type" value="Genomic_DNA"/>
</dbReference>
<sequence>MEFSGGRVLVTGASRGIGRAVAELLVREGVSVVGTYNSGNQEAAELTGLGVVEMVRVDFADRAETARVLADLAASGPFNGIVNNAGAIEFERWGEFTLESWDRVFDINLRAVLSVTTTLTKSMPPGGSIVNLASKDGMIGTYASMSYSASKAALINLTRSLANVLGPAGIRVNAVSPGWADTGMSTEPSIEAGQLTPLGRNARPEEIAEVIKFLLSDASSFVSGANYLVDGGYTGVDLIMKKEAESL</sequence>
<proteinExistence type="inferred from homology"/>
<dbReference type="Proteomes" id="UP001597542">
    <property type="component" value="Unassembled WGS sequence"/>
</dbReference>
<dbReference type="InterPro" id="IPR002347">
    <property type="entry name" value="SDR_fam"/>
</dbReference>
<comment type="caution">
    <text evidence="4">The sequence shown here is derived from an EMBL/GenBank/DDBJ whole genome shotgun (WGS) entry which is preliminary data.</text>
</comment>
<accession>A0ABW5HT83</accession>
<dbReference type="EC" id="1.1.1.-" evidence="4"/>
<dbReference type="SUPFAM" id="SSF51735">
    <property type="entry name" value="NAD(P)-binding Rossmann-fold domains"/>
    <property type="match status" value="1"/>
</dbReference>
<dbReference type="PANTHER" id="PTHR42760">
    <property type="entry name" value="SHORT-CHAIN DEHYDROGENASES/REDUCTASES FAMILY MEMBER"/>
    <property type="match status" value="1"/>
</dbReference>